<protein>
    <recommendedName>
        <fullName evidence="6">Amino acid permease/ SLC12A domain-containing protein</fullName>
    </recommendedName>
</protein>
<dbReference type="Pfam" id="PF00324">
    <property type="entry name" value="AA_permease"/>
    <property type="match status" value="1"/>
</dbReference>
<organism evidence="7 8">
    <name type="scientific">Heterodermia speciosa</name>
    <dbReference type="NCBI Taxonomy" id="116794"/>
    <lineage>
        <taxon>Eukaryota</taxon>
        <taxon>Fungi</taxon>
        <taxon>Dikarya</taxon>
        <taxon>Ascomycota</taxon>
        <taxon>Pezizomycotina</taxon>
        <taxon>Lecanoromycetes</taxon>
        <taxon>OSLEUM clade</taxon>
        <taxon>Lecanoromycetidae</taxon>
        <taxon>Caliciales</taxon>
        <taxon>Physciaceae</taxon>
        <taxon>Heterodermia</taxon>
    </lineage>
</organism>
<evidence type="ECO:0000256" key="3">
    <source>
        <dbReference type="ARBA" id="ARBA00022989"/>
    </source>
</evidence>
<dbReference type="Proteomes" id="UP000664521">
    <property type="component" value="Unassembled WGS sequence"/>
</dbReference>
<proteinExistence type="predicted"/>
<feature type="transmembrane region" description="Helical" evidence="5">
    <location>
        <begin position="358"/>
        <end position="378"/>
    </location>
</feature>
<feature type="transmembrane region" description="Helical" evidence="5">
    <location>
        <begin position="390"/>
        <end position="411"/>
    </location>
</feature>
<evidence type="ECO:0000256" key="2">
    <source>
        <dbReference type="ARBA" id="ARBA00022692"/>
    </source>
</evidence>
<feature type="transmembrane region" description="Helical" evidence="5">
    <location>
        <begin position="157"/>
        <end position="174"/>
    </location>
</feature>
<feature type="transmembrane region" description="Helical" evidence="5">
    <location>
        <begin position="239"/>
        <end position="261"/>
    </location>
</feature>
<evidence type="ECO:0000259" key="6">
    <source>
        <dbReference type="Pfam" id="PF00324"/>
    </source>
</evidence>
<dbReference type="Gene3D" id="1.20.1740.10">
    <property type="entry name" value="Amino acid/polyamine transporter I"/>
    <property type="match status" value="1"/>
</dbReference>
<feature type="transmembrane region" description="Helical" evidence="5">
    <location>
        <begin position="478"/>
        <end position="498"/>
    </location>
</feature>
<keyword evidence="2 5" id="KW-0812">Transmembrane</keyword>
<dbReference type="AlphaFoldDB" id="A0A8H3IDA9"/>
<keyword evidence="3 5" id="KW-1133">Transmembrane helix</keyword>
<feature type="transmembrane region" description="Helical" evidence="5">
    <location>
        <begin position="306"/>
        <end position="326"/>
    </location>
</feature>
<feature type="transmembrane region" description="Helical" evidence="5">
    <location>
        <begin position="202"/>
        <end position="227"/>
    </location>
</feature>
<keyword evidence="8" id="KW-1185">Reference proteome</keyword>
<reference evidence="7" key="1">
    <citation type="submission" date="2021-03" db="EMBL/GenBank/DDBJ databases">
        <authorList>
            <person name="Tagirdzhanova G."/>
        </authorList>
    </citation>
    <scope>NUCLEOTIDE SEQUENCE</scope>
</reference>
<evidence type="ECO:0000256" key="5">
    <source>
        <dbReference type="SAM" id="Phobius"/>
    </source>
</evidence>
<name>A0A8H3IDA9_9LECA</name>
<dbReference type="OrthoDB" id="3900342at2759"/>
<feature type="transmembrane region" description="Helical" evidence="5">
    <location>
        <begin position="128"/>
        <end position="150"/>
    </location>
</feature>
<feature type="transmembrane region" description="Helical" evidence="5">
    <location>
        <begin position="45"/>
        <end position="68"/>
    </location>
</feature>
<dbReference type="GO" id="GO:0016020">
    <property type="term" value="C:membrane"/>
    <property type="evidence" value="ECO:0007669"/>
    <property type="project" value="UniProtKB-SubCell"/>
</dbReference>
<feature type="transmembrane region" description="Helical" evidence="5">
    <location>
        <begin position="89"/>
        <end position="116"/>
    </location>
</feature>
<gene>
    <name evidence="7" type="ORF">HETSPECPRED_000447</name>
</gene>
<dbReference type="InterPro" id="IPR004841">
    <property type="entry name" value="AA-permease/SLC12A_dom"/>
</dbReference>
<dbReference type="InterPro" id="IPR050524">
    <property type="entry name" value="APC_YAT"/>
</dbReference>
<feature type="transmembrane region" description="Helical" evidence="5">
    <location>
        <begin position="12"/>
        <end position="33"/>
    </location>
</feature>
<evidence type="ECO:0000256" key="4">
    <source>
        <dbReference type="ARBA" id="ARBA00023136"/>
    </source>
</evidence>
<evidence type="ECO:0000313" key="8">
    <source>
        <dbReference type="Proteomes" id="UP000664521"/>
    </source>
</evidence>
<evidence type="ECO:0000313" key="7">
    <source>
        <dbReference type="EMBL" id="CAF9911795.1"/>
    </source>
</evidence>
<dbReference type="EMBL" id="CAJPDS010000010">
    <property type="protein sequence ID" value="CAF9911795.1"/>
    <property type="molecule type" value="Genomic_DNA"/>
</dbReference>
<dbReference type="GO" id="GO:0015171">
    <property type="term" value="F:amino acid transmembrane transporter activity"/>
    <property type="evidence" value="ECO:0007669"/>
    <property type="project" value="TreeGrafter"/>
</dbReference>
<feature type="domain" description="Amino acid permease/ SLC12A" evidence="6">
    <location>
        <begin position="17"/>
        <end position="508"/>
    </location>
</feature>
<sequence length="580" mass="64970">MADQEPKLRQELYGWQIFMITISAVIGVTIFYIDGEALEVAGPGGTLMAFVIIGIVAICVNEGISEMIQCFPAPNALMEYVKAFVDPDLAWVVGIMYWYTYAAIFAIQIIAAASFSAYWNLAQVYQTVAFYGLAPVVILFINFAGVWYFGWIETVGGFLKICMVVGSGIFMYVVHSQDGVGSEYINDGFKNDADLASNHKIAAVYVIPMIAYGFLAIEMIAITAFEARDIRSLRRPSQIMAYFVIGIYLFCVIGELLNVSWTNQALPDIYGGSSKDIVTTNHVHFRSRAIIIIAAIRGGYTHMPGFLNGCLIFAALSAANTSLYIASRALYGMTRAINPWKWFGWLKLLGTVWHKSGVPMWALVASALSFGWLPFLQLKGGYAIADLLEIMSISASVSCLLVWASQCLAYIRYHAWLKKHRTELATAYPEYNRWASTWQASTFLAGLQPLPAWIGLITCLVIVFPFTTATWWSTEPTFTKIAVAYGSPIVSLAFFLILKLITRRWYVELDNDSAVLFAALERLRYVKPMRRPASESKRRLFRFWNRKSERAYPDADRNGVLNAAPINQDIELAQRQGERI</sequence>
<accession>A0A8H3IDA9</accession>
<keyword evidence="4 5" id="KW-0472">Membrane</keyword>
<dbReference type="PANTHER" id="PTHR43341">
    <property type="entry name" value="AMINO ACID PERMEASE"/>
    <property type="match status" value="1"/>
</dbReference>
<comment type="subcellular location">
    <subcellularLocation>
        <location evidence="1">Membrane</location>
        <topology evidence="1">Multi-pass membrane protein</topology>
    </subcellularLocation>
</comment>
<evidence type="ECO:0000256" key="1">
    <source>
        <dbReference type="ARBA" id="ARBA00004141"/>
    </source>
</evidence>
<feature type="transmembrane region" description="Helical" evidence="5">
    <location>
        <begin position="450"/>
        <end position="472"/>
    </location>
</feature>
<comment type="caution">
    <text evidence="7">The sequence shown here is derived from an EMBL/GenBank/DDBJ whole genome shotgun (WGS) entry which is preliminary data.</text>
</comment>
<dbReference type="PANTHER" id="PTHR43341:SF9">
    <property type="entry name" value="DICARBOXYLIC AMINO ACID PERMEASE"/>
    <property type="match status" value="1"/>
</dbReference>